<name>A0A2N6UJ43_9FIRM</name>
<organism evidence="2 3">
    <name type="scientific">Anaerococcus hydrogenalis</name>
    <dbReference type="NCBI Taxonomy" id="33029"/>
    <lineage>
        <taxon>Bacteria</taxon>
        <taxon>Bacillati</taxon>
        <taxon>Bacillota</taxon>
        <taxon>Tissierellia</taxon>
        <taxon>Tissierellales</taxon>
        <taxon>Peptoniphilaceae</taxon>
        <taxon>Anaerococcus</taxon>
    </lineage>
</organism>
<protein>
    <submittedName>
        <fullName evidence="2">Uncharacterized protein</fullName>
    </submittedName>
</protein>
<gene>
    <name evidence="2" type="ORF">CJ192_06170</name>
</gene>
<evidence type="ECO:0000256" key="1">
    <source>
        <dbReference type="SAM" id="Phobius"/>
    </source>
</evidence>
<keyword evidence="1" id="KW-0812">Transmembrane</keyword>
<feature type="transmembrane region" description="Helical" evidence="1">
    <location>
        <begin position="74"/>
        <end position="97"/>
    </location>
</feature>
<reference evidence="2 3" key="1">
    <citation type="submission" date="2017-09" db="EMBL/GenBank/DDBJ databases">
        <title>Bacterial strain isolated from the female urinary microbiota.</title>
        <authorList>
            <person name="Thomas-White K."/>
            <person name="Kumar N."/>
            <person name="Forster S."/>
            <person name="Putonti C."/>
            <person name="Lawley T."/>
            <person name="Wolfe A.J."/>
        </authorList>
    </citation>
    <scope>NUCLEOTIDE SEQUENCE [LARGE SCALE GENOMIC DNA]</scope>
    <source>
        <strain evidence="2 3">UMB0204</strain>
    </source>
</reference>
<evidence type="ECO:0000313" key="2">
    <source>
        <dbReference type="EMBL" id="PMC81613.1"/>
    </source>
</evidence>
<keyword evidence="1" id="KW-0472">Membrane</keyword>
<proteinExistence type="predicted"/>
<dbReference type="Proteomes" id="UP000235658">
    <property type="component" value="Unassembled WGS sequence"/>
</dbReference>
<sequence length="115" mass="13491">MSRENIKIKNYNKKNKISYFLYFLSAIIVFAFGIYFIESLELIGGFFLFLRGLFLIKINNKSMGSIMRNEKRGLSFYLLMIALFSLINPVGILPFLYEIRKRDWVISGGLDEEKK</sequence>
<feature type="transmembrane region" description="Helical" evidence="1">
    <location>
        <begin position="20"/>
        <end position="37"/>
    </location>
</feature>
<dbReference type="EMBL" id="PNHP01000003">
    <property type="protein sequence ID" value="PMC81613.1"/>
    <property type="molecule type" value="Genomic_DNA"/>
</dbReference>
<accession>A0A2N6UJ43</accession>
<feature type="transmembrane region" description="Helical" evidence="1">
    <location>
        <begin position="43"/>
        <end position="62"/>
    </location>
</feature>
<comment type="caution">
    <text evidence="2">The sequence shown here is derived from an EMBL/GenBank/DDBJ whole genome shotgun (WGS) entry which is preliminary data.</text>
</comment>
<dbReference type="AlphaFoldDB" id="A0A2N6UJ43"/>
<keyword evidence="1" id="KW-1133">Transmembrane helix</keyword>
<evidence type="ECO:0000313" key="3">
    <source>
        <dbReference type="Proteomes" id="UP000235658"/>
    </source>
</evidence>